<dbReference type="InterPro" id="IPR030949">
    <property type="entry name" value="ECF_S_folate_fam"/>
</dbReference>
<accession>A0A1T4LH92</accession>
<dbReference type="RefSeq" id="WP_087678426.1">
    <property type="nucleotide sequence ID" value="NZ_FUWV01000004.1"/>
</dbReference>
<organism evidence="2 3">
    <name type="scientific">Garciella nitratireducens DSM 15102</name>
    <dbReference type="NCBI Taxonomy" id="1121911"/>
    <lineage>
        <taxon>Bacteria</taxon>
        <taxon>Bacillati</taxon>
        <taxon>Bacillota</taxon>
        <taxon>Clostridia</taxon>
        <taxon>Eubacteriales</taxon>
        <taxon>Eubacteriaceae</taxon>
        <taxon>Garciella</taxon>
    </lineage>
</organism>
<feature type="transmembrane region" description="Helical" evidence="1">
    <location>
        <begin position="71"/>
        <end position="90"/>
    </location>
</feature>
<dbReference type="InterPro" id="IPR024529">
    <property type="entry name" value="ECF_trnsprt_substrate-spec"/>
</dbReference>
<dbReference type="Proteomes" id="UP000196365">
    <property type="component" value="Unassembled WGS sequence"/>
</dbReference>
<dbReference type="OrthoDB" id="4624at2"/>
<feature type="transmembrane region" description="Helical" evidence="1">
    <location>
        <begin position="141"/>
        <end position="162"/>
    </location>
</feature>
<dbReference type="GO" id="GO:0022857">
    <property type="term" value="F:transmembrane transporter activity"/>
    <property type="evidence" value="ECO:0007669"/>
    <property type="project" value="InterPro"/>
</dbReference>
<keyword evidence="3" id="KW-1185">Reference proteome</keyword>
<protein>
    <submittedName>
        <fullName evidence="2">ECF transporter S component, folate family</fullName>
    </submittedName>
</protein>
<gene>
    <name evidence="2" type="ORF">SAMN02745973_00954</name>
</gene>
<dbReference type="EMBL" id="FUWV01000004">
    <property type="protein sequence ID" value="SJZ53986.1"/>
    <property type="molecule type" value="Genomic_DNA"/>
</dbReference>
<feature type="transmembrane region" description="Helical" evidence="1">
    <location>
        <begin position="97"/>
        <end position="121"/>
    </location>
</feature>
<feature type="transmembrane region" description="Helical" evidence="1">
    <location>
        <begin position="6"/>
        <end position="25"/>
    </location>
</feature>
<name>A0A1T4LH92_9FIRM</name>
<proteinExistence type="predicted"/>
<reference evidence="2 3" key="1">
    <citation type="submission" date="2017-02" db="EMBL/GenBank/DDBJ databases">
        <authorList>
            <person name="Peterson S.W."/>
        </authorList>
    </citation>
    <scope>NUCLEOTIDE SEQUENCE [LARGE SCALE GENOMIC DNA]</scope>
    <source>
        <strain evidence="2 3">DSM 15102</strain>
    </source>
</reference>
<evidence type="ECO:0000313" key="3">
    <source>
        <dbReference type="Proteomes" id="UP000196365"/>
    </source>
</evidence>
<keyword evidence="1" id="KW-0472">Membrane</keyword>
<evidence type="ECO:0000313" key="2">
    <source>
        <dbReference type="EMBL" id="SJZ53986.1"/>
    </source>
</evidence>
<sequence>MNKTHNLVFIALLIALEIILTRFIAIQTPIIRIGFGFIPIALSSIFFGPIIGGITAALSDLLGMLIFPKGAYFPGFTFSAFLSGVIYGRFLYNKSKAWFNIVIAVFLNSIIVDLGLNTLWLSIITGNPFMVIITPRIIKEAILIPIRIVLIYITWHSVGEYIQKNLLSFSKH</sequence>
<dbReference type="Pfam" id="PF12822">
    <property type="entry name" value="ECF_trnsprt"/>
    <property type="match status" value="1"/>
</dbReference>
<keyword evidence="1" id="KW-0812">Transmembrane</keyword>
<dbReference type="AlphaFoldDB" id="A0A1T4LH92"/>
<feature type="transmembrane region" description="Helical" evidence="1">
    <location>
        <begin position="37"/>
        <end position="59"/>
    </location>
</feature>
<dbReference type="NCBIfam" id="TIGR04518">
    <property type="entry name" value="ECF_S_folT_fam"/>
    <property type="match status" value="1"/>
</dbReference>
<dbReference type="Gene3D" id="1.10.1760.20">
    <property type="match status" value="1"/>
</dbReference>
<evidence type="ECO:0000256" key="1">
    <source>
        <dbReference type="SAM" id="Phobius"/>
    </source>
</evidence>
<keyword evidence="1" id="KW-1133">Transmembrane helix</keyword>